<keyword evidence="6" id="KW-1185">Reference proteome</keyword>
<dbReference type="EMBL" id="FQUR01000013">
    <property type="protein sequence ID" value="SHF05329.1"/>
    <property type="molecule type" value="Genomic_DNA"/>
</dbReference>
<dbReference type="GO" id="GO:0016757">
    <property type="term" value="F:glycosyltransferase activity"/>
    <property type="evidence" value="ECO:0007669"/>
    <property type="project" value="InterPro"/>
</dbReference>
<gene>
    <name evidence="5" type="ORF">SAMN02745195_01743</name>
</gene>
<evidence type="ECO:0000313" key="5">
    <source>
        <dbReference type="EMBL" id="SHF05329.1"/>
    </source>
</evidence>
<organism evidence="5 6">
    <name type="scientific">Thermoanaerobacter uzonensis DSM 18761</name>
    <dbReference type="NCBI Taxonomy" id="1123369"/>
    <lineage>
        <taxon>Bacteria</taxon>
        <taxon>Bacillati</taxon>
        <taxon>Bacillota</taxon>
        <taxon>Clostridia</taxon>
        <taxon>Thermoanaerobacterales</taxon>
        <taxon>Thermoanaerobacteraceae</taxon>
        <taxon>Thermoanaerobacter</taxon>
    </lineage>
</organism>
<evidence type="ECO:0000256" key="2">
    <source>
        <dbReference type="SAM" id="Coils"/>
    </source>
</evidence>
<reference evidence="6" key="1">
    <citation type="submission" date="2016-11" db="EMBL/GenBank/DDBJ databases">
        <authorList>
            <person name="Varghese N."/>
            <person name="Submissions S."/>
        </authorList>
    </citation>
    <scope>NUCLEOTIDE SEQUENCE [LARGE SCALE GENOMIC DNA]</scope>
    <source>
        <strain evidence="6">DSM 18761</strain>
    </source>
</reference>
<dbReference type="GO" id="GO:0009103">
    <property type="term" value="P:lipopolysaccharide biosynthetic process"/>
    <property type="evidence" value="ECO:0007669"/>
    <property type="project" value="TreeGrafter"/>
</dbReference>
<dbReference type="Pfam" id="PF00534">
    <property type="entry name" value="Glycos_transf_1"/>
    <property type="match status" value="1"/>
</dbReference>
<dbReference type="PANTHER" id="PTHR46401:SF2">
    <property type="entry name" value="GLYCOSYLTRANSFERASE WBBK-RELATED"/>
    <property type="match status" value="1"/>
</dbReference>
<dbReference type="Pfam" id="PF13439">
    <property type="entry name" value="Glyco_transf_4"/>
    <property type="match status" value="1"/>
</dbReference>
<dbReference type="PANTHER" id="PTHR46401">
    <property type="entry name" value="GLYCOSYLTRANSFERASE WBBK-RELATED"/>
    <property type="match status" value="1"/>
</dbReference>
<dbReference type="Proteomes" id="UP000184127">
    <property type="component" value="Unassembled WGS sequence"/>
</dbReference>
<evidence type="ECO:0000259" key="3">
    <source>
        <dbReference type="Pfam" id="PF00534"/>
    </source>
</evidence>
<keyword evidence="1 5" id="KW-0808">Transferase</keyword>
<dbReference type="AlphaFoldDB" id="A0A1M4YHX7"/>
<feature type="domain" description="Glycosyl transferase family 1" evidence="3">
    <location>
        <begin position="184"/>
        <end position="337"/>
    </location>
</feature>
<dbReference type="Gene3D" id="3.40.50.2000">
    <property type="entry name" value="Glycogen Phosphorylase B"/>
    <property type="match status" value="2"/>
</dbReference>
<dbReference type="InterPro" id="IPR001296">
    <property type="entry name" value="Glyco_trans_1"/>
</dbReference>
<evidence type="ECO:0000313" key="6">
    <source>
        <dbReference type="Proteomes" id="UP000184127"/>
    </source>
</evidence>
<evidence type="ECO:0000256" key="1">
    <source>
        <dbReference type="ARBA" id="ARBA00022679"/>
    </source>
</evidence>
<name>A0A1M4YHX7_9THEO</name>
<accession>A0A1M4YHX7</accession>
<sequence length="365" mass="42383">MININFKANYKILHFTNEIGKYMAGGIATYIDQLYKHHTEDTGFVHFYDDEILTDIRIESYPGIKDILSVSYKEIGRLKEINFQIAIVHFYGLSFIAEEEILKNKKLVYVVHSVPATEPYAIEDPFGGNYQIQKDFETLSYRADAIICVLEAEKEKLKSLYPELENKIYVIHNGMEFDSADSIKRNVKPTRRNFGFIGRLDYRKGLLECIKAFKKIDGELHIACDNQDPFYLSAILNYIEAAEMQNKIHFYGWCHGERKKAFLNSLDALIIPSLYEPFGYVVLEAINAKTPVITSRNGGISEIIGEYKYTFDPYQEGELEKAIKTFQEDTVEEIEKEMEKLYKRKELFTAQKMVEKYTDLFNSLL</sequence>
<dbReference type="InterPro" id="IPR028098">
    <property type="entry name" value="Glyco_trans_4-like_N"/>
</dbReference>
<dbReference type="SUPFAM" id="SSF53756">
    <property type="entry name" value="UDP-Glycosyltransferase/glycogen phosphorylase"/>
    <property type="match status" value="1"/>
</dbReference>
<protein>
    <submittedName>
        <fullName evidence="5">Glycosyltransferase involved in cell wall bisynthesis</fullName>
    </submittedName>
</protein>
<dbReference type="CDD" id="cd03801">
    <property type="entry name" value="GT4_PimA-like"/>
    <property type="match status" value="1"/>
</dbReference>
<evidence type="ECO:0000259" key="4">
    <source>
        <dbReference type="Pfam" id="PF13439"/>
    </source>
</evidence>
<keyword evidence="2" id="KW-0175">Coiled coil</keyword>
<proteinExistence type="predicted"/>
<feature type="coiled-coil region" evidence="2">
    <location>
        <begin position="324"/>
        <end position="351"/>
    </location>
</feature>
<feature type="domain" description="Glycosyltransferase subfamily 4-like N-terminal" evidence="4">
    <location>
        <begin position="25"/>
        <end position="176"/>
    </location>
</feature>
<dbReference type="RefSeq" id="WP_072969042.1">
    <property type="nucleotide sequence ID" value="NZ_FQUR01000013.1"/>
</dbReference>